<dbReference type="RefSeq" id="WP_275843858.1">
    <property type="nucleotide sequence ID" value="NZ_CP135996.1"/>
</dbReference>
<feature type="domain" description="Aspartate/homoserine dehydrogenase NAD-binding" evidence="17">
    <location>
        <begin position="8"/>
        <end position="124"/>
    </location>
</feature>
<proteinExistence type="inferred from homology"/>
<dbReference type="Gene3D" id="3.30.70.260">
    <property type="match status" value="1"/>
</dbReference>
<keyword evidence="19" id="KW-1185">Reference proteome</keyword>
<dbReference type="SUPFAM" id="SSF51735">
    <property type="entry name" value="NAD(P)-binding Rossmann-fold domains"/>
    <property type="match status" value="1"/>
</dbReference>
<keyword evidence="6 14" id="KW-0028">Amino-acid biosynthesis</keyword>
<feature type="active site" description="Proton donor" evidence="12">
    <location>
        <position position="200"/>
    </location>
</feature>
<comment type="similarity">
    <text evidence="3 15">Belongs to the homoserine dehydrogenase family.</text>
</comment>
<feature type="binding site" evidence="13">
    <location>
        <position position="185"/>
    </location>
    <ligand>
        <name>L-homoserine</name>
        <dbReference type="ChEBI" id="CHEBI:57476"/>
    </ligand>
</feature>
<dbReference type="Pfam" id="PF00742">
    <property type="entry name" value="Homoserine_dh"/>
    <property type="match status" value="1"/>
</dbReference>
<evidence type="ECO:0000256" key="10">
    <source>
        <dbReference type="ARBA" id="ARBA00023167"/>
    </source>
</evidence>
<comment type="pathway">
    <text evidence="2 14">Amino-acid biosynthesis; L-methionine biosynthesis via de novo pathway; L-homoserine from L-aspartate: step 3/3.</text>
</comment>
<evidence type="ECO:0000256" key="15">
    <source>
        <dbReference type="RuleBase" id="RU004171"/>
    </source>
</evidence>
<sequence length="414" mass="45182">MVEIAVMGYGVVGTGVIEVLAKHAEGLTLRAHEAIHVKYVLVRRDFPNPPMMGTFTKSFDQILEDPEVKIVVEVMGGLNPAYDYVRRCLLAGKSVVTSNKELVAAKGADLLQVARDKNVNFLFEASVGGGIPIIRPMSQCLAANDVVGVAGILNGTTNYILTKMFRDGTDFQSALKQAQELGYAERDPSADVEGADACRKICILASLAYGRHVYPEQVHTEGITRITLADVEYAETWGGVVKLIGEVKRTPDNRVSCIVCPMFIGRESQLANVDDVFNGIMVRGDVTGDVVFYGKGAGKMPTASAVVADVIDCVKHLKARKYLYWSDGDPDYVEDYREASRIFFVRAHAADADAAFEKAAAAFPGASRLHRKQAEPGEFAFVTDHLQEKVCDEKLAQLQKEGLTVDSRIRIGEM</sequence>
<evidence type="ECO:0000256" key="12">
    <source>
        <dbReference type="PIRSR" id="PIRSR000098-1"/>
    </source>
</evidence>
<evidence type="ECO:0000313" key="18">
    <source>
        <dbReference type="EMBL" id="WOC31336.1"/>
    </source>
</evidence>
<dbReference type="PIRSF" id="PIRSF000098">
    <property type="entry name" value="Homoser_dehydrog"/>
    <property type="match status" value="1"/>
</dbReference>
<dbReference type="PANTHER" id="PTHR43331:SF1">
    <property type="entry name" value="HOMOSERINE DEHYDROGENASE"/>
    <property type="match status" value="1"/>
</dbReference>
<feature type="binding site" evidence="13">
    <location>
        <begin position="7"/>
        <end position="14"/>
    </location>
    <ligand>
        <name>NADP(+)</name>
        <dbReference type="ChEBI" id="CHEBI:58349"/>
    </ligand>
</feature>
<dbReference type="FunFam" id="3.30.360.10:FF:000005">
    <property type="entry name" value="Homoserine dehydrogenase"/>
    <property type="match status" value="1"/>
</dbReference>
<protein>
    <recommendedName>
        <fullName evidence="5 14">Homoserine dehydrogenase</fullName>
        <ecNumber evidence="4 14">1.1.1.3</ecNumber>
    </recommendedName>
</protein>
<evidence type="ECO:0000256" key="6">
    <source>
        <dbReference type="ARBA" id="ARBA00022605"/>
    </source>
</evidence>
<keyword evidence="8 14" id="KW-0560">Oxidoreductase</keyword>
<keyword evidence="9" id="KW-0915">Sodium</keyword>
<reference evidence="18 19" key="1">
    <citation type="submission" date="2024-06" db="EMBL/GenBank/DDBJ databases">
        <title>Caproicibacterium argilliputei sp. nov, a novel caproic acid producing anaerobic bacterium isolated from pit mud.</title>
        <authorList>
            <person name="Xia S."/>
        </authorList>
    </citation>
    <scope>NUCLEOTIDE SEQUENCE [LARGE SCALE GENOMIC DNA]</scope>
    <source>
        <strain evidence="18 19">ZCY20-5</strain>
    </source>
</reference>
<feature type="domain" description="Homoserine dehydrogenase catalytic" evidence="16">
    <location>
        <begin position="132"/>
        <end position="311"/>
    </location>
</feature>
<comment type="pathway">
    <text evidence="1 14">Amino-acid biosynthesis; L-threonine biosynthesis; L-threonine from L-aspartate: step 3/5.</text>
</comment>
<dbReference type="InterPro" id="IPR001342">
    <property type="entry name" value="HDH_cat"/>
</dbReference>
<dbReference type="EC" id="1.1.1.3" evidence="4 14"/>
<dbReference type="Pfam" id="PF03447">
    <property type="entry name" value="NAD_binding_3"/>
    <property type="match status" value="1"/>
</dbReference>
<evidence type="ECO:0000313" key="19">
    <source>
        <dbReference type="Proteomes" id="UP001300604"/>
    </source>
</evidence>
<dbReference type="GO" id="GO:0004412">
    <property type="term" value="F:homoserine dehydrogenase activity"/>
    <property type="evidence" value="ECO:0007669"/>
    <property type="project" value="UniProtKB-EC"/>
</dbReference>
<dbReference type="InterPro" id="IPR016204">
    <property type="entry name" value="HDH"/>
</dbReference>
<evidence type="ECO:0000256" key="2">
    <source>
        <dbReference type="ARBA" id="ARBA00005062"/>
    </source>
</evidence>
<evidence type="ECO:0000256" key="5">
    <source>
        <dbReference type="ARBA" id="ARBA00013376"/>
    </source>
</evidence>
<dbReference type="EMBL" id="CP135996">
    <property type="protein sequence ID" value="WOC31336.1"/>
    <property type="molecule type" value="Genomic_DNA"/>
</dbReference>
<evidence type="ECO:0000256" key="3">
    <source>
        <dbReference type="ARBA" id="ARBA00006753"/>
    </source>
</evidence>
<evidence type="ECO:0000256" key="4">
    <source>
        <dbReference type="ARBA" id="ARBA00013213"/>
    </source>
</evidence>
<evidence type="ECO:0000256" key="11">
    <source>
        <dbReference type="ARBA" id="ARBA00048841"/>
    </source>
</evidence>
<dbReference type="NCBIfam" id="NF004976">
    <property type="entry name" value="PRK06349.1"/>
    <property type="match status" value="1"/>
</dbReference>
<evidence type="ECO:0000259" key="16">
    <source>
        <dbReference type="Pfam" id="PF00742"/>
    </source>
</evidence>
<name>A0AA97H099_9FIRM</name>
<dbReference type="AlphaFoldDB" id="A0AA97H099"/>
<organism evidence="18 19">
    <name type="scientific">Caproicibacterium argilliputei</name>
    <dbReference type="NCBI Taxonomy" id="3030016"/>
    <lineage>
        <taxon>Bacteria</taxon>
        <taxon>Bacillati</taxon>
        <taxon>Bacillota</taxon>
        <taxon>Clostridia</taxon>
        <taxon>Eubacteriales</taxon>
        <taxon>Oscillospiraceae</taxon>
        <taxon>Caproicibacterium</taxon>
    </lineage>
</organism>
<reference evidence="19" key="2">
    <citation type="submission" date="2024-06" db="EMBL/GenBank/DDBJ databases">
        <title>Caproicibacterium argilliputei sp. nov, a novel caproic acid producing anaerobic bacterium isolated from pit mud.</title>
        <authorList>
            <person name="Zeng C."/>
        </authorList>
    </citation>
    <scope>NUCLEOTIDE SEQUENCE [LARGE SCALE GENOMIC DNA]</scope>
    <source>
        <strain evidence="19">ZCY20-5</strain>
    </source>
</reference>
<reference evidence="19" key="3">
    <citation type="submission" date="2024-06" db="EMBL/GenBank/DDBJ databases">
        <authorList>
            <person name="Zeng C."/>
        </authorList>
    </citation>
    <scope>NUCLEOTIDE SEQUENCE [LARGE SCALE GENOMIC DNA]</scope>
    <source>
        <strain evidence="19">ZCY20-5</strain>
    </source>
</reference>
<dbReference type="Gene3D" id="3.40.50.720">
    <property type="entry name" value="NAD(P)-binding Rossmann-like Domain"/>
    <property type="match status" value="1"/>
</dbReference>
<evidence type="ECO:0000256" key="9">
    <source>
        <dbReference type="ARBA" id="ARBA00023053"/>
    </source>
</evidence>
<dbReference type="InterPro" id="IPR036291">
    <property type="entry name" value="NAD(P)-bd_dom_sf"/>
</dbReference>
<dbReference type="InterPro" id="IPR005106">
    <property type="entry name" value="Asp/hSer_DH_NAD-bd"/>
</dbReference>
<feature type="binding site" evidence="13">
    <location>
        <position position="100"/>
    </location>
    <ligand>
        <name>NADPH</name>
        <dbReference type="ChEBI" id="CHEBI:57783"/>
    </ligand>
</feature>
<dbReference type="Proteomes" id="UP001300604">
    <property type="component" value="Chromosome"/>
</dbReference>
<evidence type="ECO:0000259" key="17">
    <source>
        <dbReference type="Pfam" id="PF03447"/>
    </source>
</evidence>
<dbReference type="SUPFAM" id="SSF55347">
    <property type="entry name" value="Glyceraldehyde-3-phosphate dehydrogenase-like, C-terminal domain"/>
    <property type="match status" value="1"/>
</dbReference>
<evidence type="ECO:0000256" key="14">
    <source>
        <dbReference type="RuleBase" id="RU000579"/>
    </source>
</evidence>
<keyword evidence="13 14" id="KW-0521">NADP</keyword>
<dbReference type="Gene3D" id="3.30.360.10">
    <property type="entry name" value="Dihydrodipicolinate Reductase, domain 2"/>
    <property type="match status" value="1"/>
</dbReference>
<gene>
    <name evidence="18" type="ORF">PXC00_08870</name>
</gene>
<keyword evidence="10 14" id="KW-0486">Methionine biosynthesis</keyword>
<dbReference type="KEGG" id="carl:PXC00_08870"/>
<dbReference type="GO" id="GO:0009088">
    <property type="term" value="P:threonine biosynthetic process"/>
    <property type="evidence" value="ECO:0007669"/>
    <property type="project" value="UniProtKB-KW"/>
</dbReference>
<accession>A0AA97H099</accession>
<evidence type="ECO:0000256" key="8">
    <source>
        <dbReference type="ARBA" id="ARBA00023002"/>
    </source>
</evidence>
<dbReference type="GO" id="GO:0050661">
    <property type="term" value="F:NADP binding"/>
    <property type="evidence" value="ECO:0007669"/>
    <property type="project" value="InterPro"/>
</dbReference>
<dbReference type="PROSITE" id="PS01042">
    <property type="entry name" value="HOMOSER_DHGENASE"/>
    <property type="match status" value="1"/>
</dbReference>
<evidence type="ECO:0000256" key="7">
    <source>
        <dbReference type="ARBA" id="ARBA00022697"/>
    </source>
</evidence>
<comment type="catalytic activity">
    <reaction evidence="11">
        <text>L-homoserine + NADP(+) = L-aspartate 4-semialdehyde + NADPH + H(+)</text>
        <dbReference type="Rhea" id="RHEA:15761"/>
        <dbReference type="ChEBI" id="CHEBI:15378"/>
        <dbReference type="ChEBI" id="CHEBI:57476"/>
        <dbReference type="ChEBI" id="CHEBI:57783"/>
        <dbReference type="ChEBI" id="CHEBI:58349"/>
        <dbReference type="ChEBI" id="CHEBI:537519"/>
        <dbReference type="EC" id="1.1.1.3"/>
    </reaction>
    <physiologicalReaction direction="right-to-left" evidence="11">
        <dbReference type="Rhea" id="RHEA:15763"/>
    </physiologicalReaction>
</comment>
<dbReference type="GO" id="GO:0009086">
    <property type="term" value="P:methionine biosynthetic process"/>
    <property type="evidence" value="ECO:0007669"/>
    <property type="project" value="UniProtKB-KW"/>
</dbReference>
<dbReference type="PANTHER" id="PTHR43331">
    <property type="entry name" value="HOMOSERINE DEHYDROGENASE"/>
    <property type="match status" value="1"/>
</dbReference>
<dbReference type="InterPro" id="IPR019811">
    <property type="entry name" value="HDH_CS"/>
</dbReference>
<evidence type="ECO:0000256" key="1">
    <source>
        <dbReference type="ARBA" id="ARBA00005056"/>
    </source>
</evidence>
<evidence type="ECO:0000256" key="13">
    <source>
        <dbReference type="PIRSR" id="PIRSR000098-2"/>
    </source>
</evidence>
<keyword evidence="7 14" id="KW-0791">Threonine biosynthesis</keyword>